<gene>
    <name evidence="1" type="ORF">D1867_11145</name>
</gene>
<dbReference type="OrthoDB" id="39769at2157"/>
<dbReference type="Proteomes" id="UP000440125">
    <property type="component" value="Unassembled WGS sequence"/>
</dbReference>
<sequence>MNKKDHEEHVKKLLFDFGLSNQYMEVKEILNKNGSNTSGSYAYFFNAGNVTSNIVKRVFLNNYKKWSRNDVQFTPIYIPVQDRIVTLKYWGRKYKKIFSAEANKVIQFDSNLTCYPSGICNFEELDKELRDDEIKKALGLYWTFSLSLPYEERNLFLGNTFITVGNDELKISKIYHTFIVEQDNNFNYLDINFTLKKVQKPKEQNYMTFILIKSIVLESINKNNNKYNKEIKLVPYYDKGHFNDVDIYSRLAFLILRSMYLKKTIDNFDFLNIGNLNEFKKIFDDLFKKLFIINSNIKIEFNVEKLFKCKDLEIRKNGRSIRMFIIDDKGDIIFVHPLIAISFLSDSKNSEIYEILVNNILGNSMKRKEFIKTMLDNYSSRHHLLLENIRNLLGYNKLEYIELSKMISMLKSIYTSVLLNKLDGISN</sequence>
<accession>A0A6A9QER5</accession>
<name>A0A6A9QER5_ACIIN</name>
<reference evidence="1 2" key="1">
    <citation type="submission" date="2019-10" db="EMBL/GenBank/DDBJ databases">
        <title>Genome Sequences from Six Type Strain Members of the Archaeal Family Sulfolobaceae: Acidianus ambivalens, Acidianus infernus, Metallosphaera prunae, Stygiolobus azoricus, Sulfolobus metallicus, and Sulfurisphaera ohwakuensis.</title>
        <authorList>
            <person name="Counts J.A."/>
            <person name="Kelly R.M."/>
        </authorList>
    </citation>
    <scope>NUCLEOTIDE SEQUENCE [LARGE SCALE GENOMIC DNA]</scope>
    <source>
        <strain evidence="1 2">DSM 3191</strain>
    </source>
</reference>
<proteinExistence type="predicted"/>
<evidence type="ECO:0000313" key="1">
    <source>
        <dbReference type="EMBL" id="MUM65782.1"/>
    </source>
</evidence>
<dbReference type="AlphaFoldDB" id="A0A6A9QER5"/>
<protein>
    <submittedName>
        <fullName evidence="1">Uncharacterized protein</fullName>
    </submittedName>
</protein>
<keyword evidence="2" id="KW-1185">Reference proteome</keyword>
<comment type="caution">
    <text evidence="1">The sequence shown here is derived from an EMBL/GenBank/DDBJ whole genome shotgun (WGS) entry which is preliminary data.</text>
</comment>
<evidence type="ECO:0000313" key="2">
    <source>
        <dbReference type="Proteomes" id="UP000440125"/>
    </source>
</evidence>
<organism evidence="1 2">
    <name type="scientific">Acidianus infernus</name>
    <dbReference type="NCBI Taxonomy" id="12915"/>
    <lineage>
        <taxon>Archaea</taxon>
        <taxon>Thermoproteota</taxon>
        <taxon>Thermoprotei</taxon>
        <taxon>Sulfolobales</taxon>
        <taxon>Sulfolobaceae</taxon>
        <taxon>Acidianus</taxon>
    </lineage>
</organism>
<dbReference type="EMBL" id="WFIY01000004">
    <property type="protein sequence ID" value="MUM65782.1"/>
    <property type="molecule type" value="Genomic_DNA"/>
</dbReference>
<dbReference type="RefSeq" id="WP_155864196.1">
    <property type="nucleotide sequence ID" value="NZ_WFIY01000004.1"/>
</dbReference>